<evidence type="ECO:0000313" key="2">
    <source>
        <dbReference type="Proteomes" id="UP000046090"/>
    </source>
</evidence>
<accession>A0A0K2YBD4</accession>
<dbReference type="GeneID" id="76197526"/>
<sequence length="138" mass="15530">MRPVYFPSPGQVLLSSRYGAIKARFSVQGTTTLPISDYSELYAYQNSSGVYKFAVCRGEGVLNYQDYPRALNFYNLDLTLLDAYLVQGRFLEGADFRAIELVKAFLGVCDLNASKNALYLNPPFFEEVQEVFVHALDS</sequence>
<dbReference type="AlphaFoldDB" id="A0A0K2YBD4"/>
<dbReference type="RefSeq" id="WP_015106655.1">
    <property type="nucleotide sequence ID" value="NZ_AP026684.1"/>
</dbReference>
<reference evidence="2" key="1">
    <citation type="submission" date="2014-12" db="EMBL/GenBank/DDBJ databases">
        <authorList>
            <person name="Smet A."/>
        </authorList>
    </citation>
    <scope>NUCLEOTIDE SEQUENCE [LARGE SCALE GENOMIC DNA]</scope>
</reference>
<proteinExistence type="predicted"/>
<gene>
    <name evidence="1" type="ORF">HHE01_00320</name>
</gene>
<dbReference type="EMBL" id="CDMK01000003">
    <property type="protein sequence ID" value="CRI35034.1"/>
    <property type="molecule type" value="Genomic_DNA"/>
</dbReference>
<evidence type="ECO:0000313" key="1">
    <source>
        <dbReference type="EMBL" id="CRI35034.1"/>
    </source>
</evidence>
<dbReference type="Proteomes" id="UP000046090">
    <property type="component" value="Unassembled WGS sequence"/>
</dbReference>
<protein>
    <submittedName>
        <fullName evidence="1">Uncharacterized protein</fullName>
    </submittedName>
</protein>
<keyword evidence="2" id="KW-1185">Reference proteome</keyword>
<name>A0A0K2YBD4_HELHE</name>
<organism evidence="1 2">
    <name type="scientific">Helicobacter heilmannii</name>
    <dbReference type="NCBI Taxonomy" id="35817"/>
    <lineage>
        <taxon>Bacteria</taxon>
        <taxon>Pseudomonadati</taxon>
        <taxon>Campylobacterota</taxon>
        <taxon>Epsilonproteobacteria</taxon>
        <taxon>Campylobacterales</taxon>
        <taxon>Helicobacteraceae</taxon>
        <taxon>Helicobacter</taxon>
    </lineage>
</organism>